<comment type="catalytic activity">
    <reaction evidence="1">
        <text>S-ubiquitinyl-[E2 ubiquitin-conjugating enzyme]-L-cysteine + [acceptor protein]-L-lysine = [E2 ubiquitin-conjugating enzyme]-L-cysteine + N(6)-ubiquitinyl-[acceptor protein]-L-lysine.</text>
        <dbReference type="EC" id="2.3.2.27"/>
    </reaction>
</comment>
<proteinExistence type="predicted"/>
<protein>
    <recommendedName>
        <fullName evidence="2">RING-type E3 ubiquitin transferase</fullName>
        <ecNumber evidence="2">2.3.2.27</ecNumber>
    </recommendedName>
</protein>
<keyword evidence="4 6" id="KW-0863">Zinc-finger</keyword>
<feature type="region of interest" description="Disordered" evidence="7">
    <location>
        <begin position="14"/>
        <end position="47"/>
    </location>
</feature>
<dbReference type="InterPro" id="IPR013083">
    <property type="entry name" value="Znf_RING/FYVE/PHD"/>
</dbReference>
<evidence type="ECO:0000313" key="10">
    <source>
        <dbReference type="Proteomes" id="UP000295252"/>
    </source>
</evidence>
<dbReference type="PANTHER" id="PTHR15710">
    <property type="entry name" value="E3 UBIQUITIN-PROTEIN LIGASE PRAJA"/>
    <property type="match status" value="1"/>
</dbReference>
<organism evidence="9 10">
    <name type="scientific">Coffea canephora</name>
    <name type="common">Robusta coffee</name>
    <dbReference type="NCBI Taxonomy" id="49390"/>
    <lineage>
        <taxon>Eukaryota</taxon>
        <taxon>Viridiplantae</taxon>
        <taxon>Streptophyta</taxon>
        <taxon>Embryophyta</taxon>
        <taxon>Tracheophyta</taxon>
        <taxon>Spermatophyta</taxon>
        <taxon>Magnoliopsida</taxon>
        <taxon>eudicotyledons</taxon>
        <taxon>Gunneridae</taxon>
        <taxon>Pentapetalae</taxon>
        <taxon>asterids</taxon>
        <taxon>lamiids</taxon>
        <taxon>Gentianales</taxon>
        <taxon>Rubiaceae</taxon>
        <taxon>Ixoroideae</taxon>
        <taxon>Gardenieae complex</taxon>
        <taxon>Bertiereae - Coffeeae clade</taxon>
        <taxon>Coffeeae</taxon>
        <taxon>Coffea</taxon>
    </lineage>
</organism>
<keyword evidence="5" id="KW-0862">Zinc</keyword>
<evidence type="ECO:0000256" key="6">
    <source>
        <dbReference type="PROSITE-ProRule" id="PRU00175"/>
    </source>
</evidence>
<dbReference type="Gene3D" id="3.30.40.10">
    <property type="entry name" value="Zinc/RING finger domain, C3HC4 (zinc finger)"/>
    <property type="match status" value="1"/>
</dbReference>
<dbReference type="AlphaFoldDB" id="A0A068U452"/>
<dbReference type="PROSITE" id="PS50089">
    <property type="entry name" value="ZF_RING_2"/>
    <property type="match status" value="1"/>
</dbReference>
<dbReference type="Gramene" id="CDP03261">
    <property type="protein sequence ID" value="CDP03261"/>
    <property type="gene ID" value="GSCOC_T00041781001"/>
</dbReference>
<dbReference type="GO" id="GO:0008270">
    <property type="term" value="F:zinc ion binding"/>
    <property type="evidence" value="ECO:0007669"/>
    <property type="project" value="UniProtKB-KW"/>
</dbReference>
<evidence type="ECO:0000256" key="5">
    <source>
        <dbReference type="ARBA" id="ARBA00022833"/>
    </source>
</evidence>
<dbReference type="SMART" id="SM00184">
    <property type="entry name" value="RING"/>
    <property type="match status" value="1"/>
</dbReference>
<evidence type="ECO:0000256" key="4">
    <source>
        <dbReference type="ARBA" id="ARBA00022771"/>
    </source>
</evidence>
<evidence type="ECO:0000313" key="9">
    <source>
        <dbReference type="EMBL" id="CDP03261.1"/>
    </source>
</evidence>
<reference evidence="10" key="1">
    <citation type="journal article" date="2014" name="Science">
        <title>The coffee genome provides insight into the convergent evolution of caffeine biosynthesis.</title>
        <authorList>
            <person name="Denoeud F."/>
            <person name="Carretero-Paulet L."/>
            <person name="Dereeper A."/>
            <person name="Droc G."/>
            <person name="Guyot R."/>
            <person name="Pietrella M."/>
            <person name="Zheng C."/>
            <person name="Alberti A."/>
            <person name="Anthony F."/>
            <person name="Aprea G."/>
            <person name="Aury J.M."/>
            <person name="Bento P."/>
            <person name="Bernard M."/>
            <person name="Bocs S."/>
            <person name="Campa C."/>
            <person name="Cenci A."/>
            <person name="Combes M.C."/>
            <person name="Crouzillat D."/>
            <person name="Da Silva C."/>
            <person name="Daddiego L."/>
            <person name="De Bellis F."/>
            <person name="Dussert S."/>
            <person name="Garsmeur O."/>
            <person name="Gayraud T."/>
            <person name="Guignon V."/>
            <person name="Jahn K."/>
            <person name="Jamilloux V."/>
            <person name="Joet T."/>
            <person name="Labadie K."/>
            <person name="Lan T."/>
            <person name="Leclercq J."/>
            <person name="Lepelley M."/>
            <person name="Leroy T."/>
            <person name="Li L.T."/>
            <person name="Librado P."/>
            <person name="Lopez L."/>
            <person name="Munoz A."/>
            <person name="Noel B."/>
            <person name="Pallavicini A."/>
            <person name="Perrotta G."/>
            <person name="Poncet V."/>
            <person name="Pot D."/>
            <person name="Priyono X."/>
            <person name="Rigoreau M."/>
            <person name="Rouard M."/>
            <person name="Rozas J."/>
            <person name="Tranchant-Dubreuil C."/>
            <person name="VanBuren R."/>
            <person name="Zhang Q."/>
            <person name="Andrade A.C."/>
            <person name="Argout X."/>
            <person name="Bertrand B."/>
            <person name="de Kochko A."/>
            <person name="Graziosi G."/>
            <person name="Henry R.J."/>
            <person name="Jayarama X."/>
            <person name="Ming R."/>
            <person name="Nagai C."/>
            <person name="Rounsley S."/>
            <person name="Sankoff D."/>
            <person name="Giuliano G."/>
            <person name="Albert V.A."/>
            <person name="Wincker P."/>
            <person name="Lashermes P."/>
        </authorList>
    </citation>
    <scope>NUCLEOTIDE SEQUENCE [LARGE SCALE GENOMIC DNA]</scope>
    <source>
        <strain evidence="10">cv. DH200-94</strain>
    </source>
</reference>
<dbReference type="OMA" id="HAECIGK"/>
<dbReference type="GO" id="GO:0061630">
    <property type="term" value="F:ubiquitin protein ligase activity"/>
    <property type="evidence" value="ECO:0007669"/>
    <property type="project" value="UniProtKB-EC"/>
</dbReference>
<dbReference type="SUPFAM" id="SSF57850">
    <property type="entry name" value="RING/U-box"/>
    <property type="match status" value="1"/>
</dbReference>
<dbReference type="PhylomeDB" id="A0A068U452"/>
<evidence type="ECO:0000259" key="8">
    <source>
        <dbReference type="PROSITE" id="PS50089"/>
    </source>
</evidence>
<dbReference type="Proteomes" id="UP000295252">
    <property type="component" value="Chromosome VIII"/>
</dbReference>
<keyword evidence="3" id="KW-0479">Metal-binding</keyword>
<dbReference type="PANTHER" id="PTHR15710:SF74">
    <property type="entry name" value="RING-TYPE E3 UBIQUITIN TRANSFERASE-RELATED"/>
    <property type="match status" value="1"/>
</dbReference>
<evidence type="ECO:0000256" key="1">
    <source>
        <dbReference type="ARBA" id="ARBA00000900"/>
    </source>
</evidence>
<gene>
    <name evidence="9" type="ORF">GSCOC_T00041781001</name>
</gene>
<dbReference type="InParanoid" id="A0A068U452"/>
<evidence type="ECO:0000256" key="2">
    <source>
        <dbReference type="ARBA" id="ARBA00012483"/>
    </source>
</evidence>
<dbReference type="OrthoDB" id="941227at2759"/>
<name>A0A068U452_COFCA</name>
<sequence>MSLFDVEEMFDLDTASTIPETTRLDGSSSDDQTNPMKLSESNASRHNRQVELPAVAATGACTVCMEAFVETGKQVPCGHVFHAECIGKWLTVRNSCPLCRFSVFSAGQASSTTTS</sequence>
<dbReference type="InterPro" id="IPR001841">
    <property type="entry name" value="Znf_RING"/>
</dbReference>
<feature type="compositionally biased region" description="Polar residues" evidence="7">
    <location>
        <begin position="14"/>
        <end position="44"/>
    </location>
</feature>
<dbReference type="EC" id="2.3.2.27" evidence="2"/>
<evidence type="ECO:0000256" key="7">
    <source>
        <dbReference type="SAM" id="MobiDB-lite"/>
    </source>
</evidence>
<feature type="domain" description="RING-type" evidence="8">
    <location>
        <begin position="61"/>
        <end position="100"/>
    </location>
</feature>
<dbReference type="EMBL" id="HG739093">
    <property type="protein sequence ID" value="CDP03261.1"/>
    <property type="molecule type" value="Genomic_DNA"/>
</dbReference>
<evidence type="ECO:0000256" key="3">
    <source>
        <dbReference type="ARBA" id="ARBA00022723"/>
    </source>
</evidence>
<dbReference type="Pfam" id="PF13639">
    <property type="entry name" value="zf-RING_2"/>
    <property type="match status" value="1"/>
</dbReference>
<accession>A0A068U452</accession>
<keyword evidence="10" id="KW-1185">Reference proteome</keyword>